<gene>
    <name evidence="1" type="ORF">DNH61_06440</name>
</gene>
<dbReference type="Gene3D" id="3.10.129.10">
    <property type="entry name" value="Hotdog Thioesterase"/>
    <property type="match status" value="1"/>
</dbReference>
<dbReference type="RefSeq" id="WP_111145843.1">
    <property type="nucleotide sequence ID" value="NZ_QKRB01000036.1"/>
</dbReference>
<evidence type="ECO:0000313" key="1">
    <source>
        <dbReference type="EMBL" id="PZD96832.1"/>
    </source>
</evidence>
<dbReference type="InterPro" id="IPR029069">
    <property type="entry name" value="HotDog_dom_sf"/>
</dbReference>
<dbReference type="AlphaFoldDB" id="A0A2W1LPI1"/>
<dbReference type="Proteomes" id="UP000249522">
    <property type="component" value="Unassembled WGS sequence"/>
</dbReference>
<name>A0A2W1LPI1_9BACL</name>
<accession>A0A2W1LPI1</accession>
<dbReference type="EMBL" id="QKRB01000036">
    <property type="protein sequence ID" value="PZD96832.1"/>
    <property type="molecule type" value="Genomic_DNA"/>
</dbReference>
<dbReference type="SUPFAM" id="SSF54637">
    <property type="entry name" value="Thioesterase/thiol ester dehydrase-isomerase"/>
    <property type="match status" value="1"/>
</dbReference>
<protein>
    <submittedName>
        <fullName evidence="1">FabA-like domain protein</fullName>
    </submittedName>
</protein>
<proteinExistence type="predicted"/>
<organism evidence="1 2">
    <name type="scientific">Paenibacillus sambharensis</name>
    <dbReference type="NCBI Taxonomy" id="1803190"/>
    <lineage>
        <taxon>Bacteria</taxon>
        <taxon>Bacillati</taxon>
        <taxon>Bacillota</taxon>
        <taxon>Bacilli</taxon>
        <taxon>Bacillales</taxon>
        <taxon>Paenibacillaceae</taxon>
        <taxon>Paenibacillus</taxon>
    </lineage>
</organism>
<reference evidence="1 2" key="1">
    <citation type="submission" date="2018-06" db="EMBL/GenBank/DDBJ databases">
        <title>Paenibacillus imtechensis sp. nov.</title>
        <authorList>
            <person name="Pinnaka A.K."/>
            <person name="Singh H."/>
            <person name="Kaur M."/>
        </authorList>
    </citation>
    <scope>NUCLEOTIDE SEQUENCE [LARGE SCALE GENOMIC DNA]</scope>
    <source>
        <strain evidence="1 2">SMB1</strain>
    </source>
</reference>
<evidence type="ECO:0000313" key="2">
    <source>
        <dbReference type="Proteomes" id="UP000249522"/>
    </source>
</evidence>
<comment type="caution">
    <text evidence="1">The sequence shown here is derived from an EMBL/GenBank/DDBJ whole genome shotgun (WGS) entry which is preliminary data.</text>
</comment>
<sequence length="144" mass="15855">MDVRQILQLLPHKPPFRLVDEVSLYIPGNKLEARFNPADYRDAFGGLDYVPIAILLEGLAQTGVLLTQLETAPLEEHEFPMLGTVRADIHRPVMWPETLVFMVKPYRLLTKSAVLHGTIQGSGGSPIAEAQLSVAVAKAELEGE</sequence>
<dbReference type="OrthoDB" id="2596851at2"/>
<keyword evidence="2" id="KW-1185">Reference proteome</keyword>